<feature type="chain" id="PRO_5021345473" evidence="1">
    <location>
        <begin position="32"/>
        <end position="197"/>
    </location>
</feature>
<reference evidence="2 3" key="1">
    <citation type="journal article" date="2019" name="Environ. Microbiol.">
        <title>Species interactions and distinct microbial communities in high Arctic permafrost affected cryosols are associated with the CH4 and CO2 gas fluxes.</title>
        <authorList>
            <person name="Altshuler I."/>
            <person name="Hamel J."/>
            <person name="Turney S."/>
            <person name="Magnuson E."/>
            <person name="Levesque R."/>
            <person name="Greer C."/>
            <person name="Whyte L.G."/>
        </authorList>
    </citation>
    <scope>NUCLEOTIDE SEQUENCE [LARGE SCALE GENOMIC DNA]</scope>
    <source>
        <strain evidence="2 3">S06.C</strain>
    </source>
</reference>
<evidence type="ECO:0000313" key="2">
    <source>
        <dbReference type="EMBL" id="TPG25726.1"/>
    </source>
</evidence>
<feature type="signal peptide" evidence="1">
    <location>
        <begin position="1"/>
        <end position="31"/>
    </location>
</feature>
<organism evidence="2 3">
    <name type="scientific">Variovorax guangxiensis</name>
    <dbReference type="NCBI Taxonomy" id="1775474"/>
    <lineage>
        <taxon>Bacteria</taxon>
        <taxon>Pseudomonadati</taxon>
        <taxon>Pseudomonadota</taxon>
        <taxon>Betaproteobacteria</taxon>
        <taxon>Burkholderiales</taxon>
        <taxon>Comamonadaceae</taxon>
        <taxon>Variovorax</taxon>
    </lineage>
</organism>
<dbReference type="AlphaFoldDB" id="A0A502DNR3"/>
<comment type="caution">
    <text evidence="2">The sequence shown here is derived from an EMBL/GenBank/DDBJ whole genome shotgun (WGS) entry which is preliminary data.</text>
</comment>
<dbReference type="Proteomes" id="UP000319212">
    <property type="component" value="Unassembled WGS sequence"/>
</dbReference>
<dbReference type="OrthoDB" id="9784998at2"/>
<dbReference type="InterPro" id="IPR021727">
    <property type="entry name" value="DUF3299"/>
</dbReference>
<accession>A0A502DNR3</accession>
<sequence>MKNFPRPSLARSLTYLALAALCATAQLPAVAADPSPPTKAQPGATREIVWDDLMPKDWNPMKDLGATDLGQLQDGDPRAAELMKKMQQAFDNAPVNRAMDGAQVKIPGYIVPLEQRKSGEITEFLLVPYFGACIHTPPPPANQILHVHPAKAAKFRSMDAVWVTGTLKTARSDSGMGVAGYRMDAQSVTAYSAPAAK</sequence>
<protein>
    <submittedName>
        <fullName evidence="2">DUF3299 domain-containing protein</fullName>
    </submittedName>
</protein>
<proteinExistence type="predicted"/>
<gene>
    <name evidence="2" type="ORF">EAH82_14940</name>
</gene>
<dbReference type="RefSeq" id="WP_140844389.1">
    <property type="nucleotide sequence ID" value="NZ_RCZI01000004.1"/>
</dbReference>
<evidence type="ECO:0000313" key="3">
    <source>
        <dbReference type="Proteomes" id="UP000319212"/>
    </source>
</evidence>
<keyword evidence="1" id="KW-0732">Signal</keyword>
<evidence type="ECO:0000256" key="1">
    <source>
        <dbReference type="SAM" id="SignalP"/>
    </source>
</evidence>
<dbReference type="Gene3D" id="2.40.50.870">
    <property type="entry name" value="Protein of unknown function (DUF3299)"/>
    <property type="match status" value="1"/>
</dbReference>
<name>A0A502DNR3_9BURK</name>
<dbReference type="Pfam" id="PF11736">
    <property type="entry name" value="DUF3299"/>
    <property type="match status" value="1"/>
</dbReference>
<dbReference type="EMBL" id="RCZI01000004">
    <property type="protein sequence ID" value="TPG25726.1"/>
    <property type="molecule type" value="Genomic_DNA"/>
</dbReference>